<dbReference type="GO" id="GO:0016192">
    <property type="term" value="P:vesicle-mediated transport"/>
    <property type="evidence" value="ECO:0007669"/>
    <property type="project" value="TreeGrafter"/>
</dbReference>
<accession>A0A9P4UYE9</accession>
<dbReference type="GO" id="GO:0000139">
    <property type="term" value="C:Golgi membrane"/>
    <property type="evidence" value="ECO:0007669"/>
    <property type="project" value="UniProtKB-SubCell"/>
</dbReference>
<evidence type="ECO:0000256" key="8">
    <source>
        <dbReference type="SAM" id="Phobius"/>
    </source>
</evidence>
<evidence type="ECO:0000256" key="7">
    <source>
        <dbReference type="ARBA" id="ARBA00023136"/>
    </source>
</evidence>
<evidence type="ECO:0000256" key="2">
    <source>
        <dbReference type="ARBA" id="ARBA00004653"/>
    </source>
</evidence>
<feature type="transmembrane region" description="Helical" evidence="8">
    <location>
        <begin position="107"/>
        <end position="127"/>
    </location>
</feature>
<dbReference type="Proteomes" id="UP000799444">
    <property type="component" value="Unassembled WGS sequence"/>
</dbReference>
<name>A0A9P4UYE9_9PLEO</name>
<evidence type="ECO:0000313" key="9">
    <source>
        <dbReference type="EMBL" id="KAF2733107.1"/>
    </source>
</evidence>
<evidence type="ECO:0000256" key="6">
    <source>
        <dbReference type="ARBA" id="ARBA00023034"/>
    </source>
</evidence>
<proteinExistence type="inferred from homology"/>
<feature type="transmembrane region" description="Helical" evidence="8">
    <location>
        <begin position="84"/>
        <end position="101"/>
    </location>
</feature>
<keyword evidence="6" id="KW-0333">Golgi apparatus</keyword>
<sequence length="148" mass="16125">MTLAEEFKSRNFSIYGQWTGVLCIILCFALGIANIFHLGLVILFSVICLVCAFLILFIEIPLLLRICPTSSAFDTFIRRFGSNYMRAAIYFLMSVIQWISISVAVTSLIAAAVVLLVAALFYLAAGIKGQAFQGSKTLGGQGVAQMII</sequence>
<protein>
    <submittedName>
        <fullName evidence="9">Golgi apparatus membrane protein tvp18</fullName>
    </submittedName>
</protein>
<dbReference type="PANTHER" id="PTHR13314">
    <property type="entry name" value="CALCIUM CHANNEL FLOWER HOMOLOG"/>
    <property type="match status" value="1"/>
</dbReference>
<evidence type="ECO:0000256" key="1">
    <source>
        <dbReference type="ARBA" id="ARBA00003246"/>
    </source>
</evidence>
<gene>
    <name evidence="9" type="ORF">EJ04DRAFT_295440</name>
</gene>
<comment type="subcellular location">
    <subcellularLocation>
        <location evidence="2">Golgi apparatus membrane</location>
        <topology evidence="2">Multi-pass membrane protein</topology>
    </subcellularLocation>
</comment>
<feature type="transmembrane region" description="Helical" evidence="8">
    <location>
        <begin position="42"/>
        <end position="64"/>
    </location>
</feature>
<feature type="transmembrane region" description="Helical" evidence="8">
    <location>
        <begin position="12"/>
        <end position="36"/>
    </location>
</feature>
<reference evidence="9" key="1">
    <citation type="journal article" date="2020" name="Stud. Mycol.">
        <title>101 Dothideomycetes genomes: a test case for predicting lifestyles and emergence of pathogens.</title>
        <authorList>
            <person name="Haridas S."/>
            <person name="Albert R."/>
            <person name="Binder M."/>
            <person name="Bloem J."/>
            <person name="Labutti K."/>
            <person name="Salamov A."/>
            <person name="Andreopoulos B."/>
            <person name="Baker S."/>
            <person name="Barry K."/>
            <person name="Bills G."/>
            <person name="Bluhm B."/>
            <person name="Cannon C."/>
            <person name="Castanera R."/>
            <person name="Culley D."/>
            <person name="Daum C."/>
            <person name="Ezra D."/>
            <person name="Gonzalez J."/>
            <person name="Henrissat B."/>
            <person name="Kuo A."/>
            <person name="Liang C."/>
            <person name="Lipzen A."/>
            <person name="Lutzoni F."/>
            <person name="Magnuson J."/>
            <person name="Mondo S."/>
            <person name="Nolan M."/>
            <person name="Ohm R."/>
            <person name="Pangilinan J."/>
            <person name="Park H.-J."/>
            <person name="Ramirez L."/>
            <person name="Alfaro M."/>
            <person name="Sun H."/>
            <person name="Tritt A."/>
            <person name="Yoshinaga Y."/>
            <person name="Zwiers L.-H."/>
            <person name="Turgeon B."/>
            <person name="Goodwin S."/>
            <person name="Spatafora J."/>
            <person name="Crous P."/>
            <person name="Grigoriev I."/>
        </authorList>
    </citation>
    <scope>NUCLEOTIDE SEQUENCE</scope>
    <source>
        <strain evidence="9">CBS 125425</strain>
    </source>
</reference>
<dbReference type="SMART" id="SM01077">
    <property type="entry name" value="Cg6151-P"/>
    <property type="match status" value="1"/>
</dbReference>
<comment type="similarity">
    <text evidence="3">Belongs to the TVP18 family.</text>
</comment>
<evidence type="ECO:0000256" key="4">
    <source>
        <dbReference type="ARBA" id="ARBA00022692"/>
    </source>
</evidence>
<dbReference type="PANTHER" id="PTHR13314:SF2">
    <property type="entry name" value="CALCIUM CHANNEL FLOWER HOMOLOG"/>
    <property type="match status" value="1"/>
</dbReference>
<comment type="caution">
    <text evidence="9">The sequence shown here is derived from an EMBL/GenBank/DDBJ whole genome shotgun (WGS) entry which is preliminary data.</text>
</comment>
<evidence type="ECO:0000256" key="5">
    <source>
        <dbReference type="ARBA" id="ARBA00022989"/>
    </source>
</evidence>
<dbReference type="EMBL" id="ML996166">
    <property type="protein sequence ID" value="KAF2733107.1"/>
    <property type="molecule type" value="Genomic_DNA"/>
</dbReference>
<keyword evidence="10" id="KW-1185">Reference proteome</keyword>
<evidence type="ECO:0000313" key="10">
    <source>
        <dbReference type="Proteomes" id="UP000799444"/>
    </source>
</evidence>
<dbReference type="InterPro" id="IPR019365">
    <property type="entry name" value="TVP18/Ca-channel_flower"/>
</dbReference>
<comment type="function">
    <text evidence="1">Golgi membrane protein involved in vesicular trafficking.</text>
</comment>
<dbReference type="OrthoDB" id="5591789at2759"/>
<dbReference type="AlphaFoldDB" id="A0A9P4UYE9"/>
<keyword evidence="4 8" id="KW-0812">Transmembrane</keyword>
<keyword evidence="7 8" id="KW-0472">Membrane</keyword>
<evidence type="ECO:0000256" key="3">
    <source>
        <dbReference type="ARBA" id="ARBA00005738"/>
    </source>
</evidence>
<organism evidence="9 10">
    <name type="scientific">Polyplosphaeria fusca</name>
    <dbReference type="NCBI Taxonomy" id="682080"/>
    <lineage>
        <taxon>Eukaryota</taxon>
        <taxon>Fungi</taxon>
        <taxon>Dikarya</taxon>
        <taxon>Ascomycota</taxon>
        <taxon>Pezizomycotina</taxon>
        <taxon>Dothideomycetes</taxon>
        <taxon>Pleosporomycetidae</taxon>
        <taxon>Pleosporales</taxon>
        <taxon>Tetraplosphaeriaceae</taxon>
        <taxon>Polyplosphaeria</taxon>
    </lineage>
</organism>
<dbReference type="Pfam" id="PF10233">
    <property type="entry name" value="Cg6151-P"/>
    <property type="match status" value="1"/>
</dbReference>
<keyword evidence="5 8" id="KW-1133">Transmembrane helix</keyword>